<feature type="transmembrane region" description="Helical" evidence="8">
    <location>
        <begin position="271"/>
        <end position="296"/>
    </location>
</feature>
<keyword evidence="3 8" id="KW-0812">Transmembrane</keyword>
<evidence type="ECO:0000313" key="11">
    <source>
        <dbReference type="Proteomes" id="UP000248706"/>
    </source>
</evidence>
<dbReference type="AlphaFoldDB" id="A0A328VGP8"/>
<evidence type="ECO:0000259" key="9">
    <source>
        <dbReference type="PROSITE" id="PS50850"/>
    </source>
</evidence>
<keyword evidence="5 8" id="KW-0472">Membrane</keyword>
<dbReference type="Pfam" id="PF07690">
    <property type="entry name" value="MFS_1"/>
    <property type="match status" value="1"/>
</dbReference>
<evidence type="ECO:0000256" key="3">
    <source>
        <dbReference type="ARBA" id="ARBA00022692"/>
    </source>
</evidence>
<dbReference type="RefSeq" id="WP_112429480.1">
    <property type="nucleotide sequence ID" value="NZ_MCIF01000002.1"/>
</dbReference>
<proteinExistence type="predicted"/>
<evidence type="ECO:0000256" key="8">
    <source>
        <dbReference type="SAM" id="Phobius"/>
    </source>
</evidence>
<dbReference type="OrthoDB" id="142423at2"/>
<feature type="transmembrane region" description="Helical" evidence="8">
    <location>
        <begin position="495"/>
        <end position="519"/>
    </location>
</feature>
<dbReference type="InterPro" id="IPR004156">
    <property type="entry name" value="OATP"/>
</dbReference>
<feature type="transmembrane region" description="Helical" evidence="8">
    <location>
        <begin position="243"/>
        <end position="265"/>
    </location>
</feature>
<feature type="transmembrane region" description="Helical" evidence="8">
    <location>
        <begin position="362"/>
        <end position="387"/>
    </location>
</feature>
<dbReference type="Proteomes" id="UP000248706">
    <property type="component" value="Unassembled WGS sequence"/>
</dbReference>
<feature type="transmembrane region" description="Helical" evidence="8">
    <location>
        <begin position="154"/>
        <end position="174"/>
    </location>
</feature>
<evidence type="ECO:0000256" key="5">
    <source>
        <dbReference type="ARBA" id="ARBA00023136"/>
    </source>
</evidence>
<dbReference type="Pfam" id="PF03137">
    <property type="entry name" value="OATP"/>
    <property type="match status" value="1"/>
</dbReference>
<accession>A0A328VGP8</accession>
<feature type="transmembrane region" description="Helical" evidence="8">
    <location>
        <begin position="180"/>
        <end position="199"/>
    </location>
</feature>
<keyword evidence="2" id="KW-0813">Transport</keyword>
<reference evidence="10 11" key="1">
    <citation type="submission" date="2016-08" db="EMBL/GenBank/DDBJ databases">
        <title>Analysis of Carbohydrate Active Enzymes in Thermogemmatispora T81 Reveals Carbohydrate Degradation Ability.</title>
        <authorList>
            <person name="Tomazini A."/>
            <person name="Lal S."/>
            <person name="Stott M."/>
            <person name="Henrissat B."/>
            <person name="Polikarpov I."/>
            <person name="Sparling R."/>
            <person name="Levin D.B."/>
        </authorList>
    </citation>
    <scope>NUCLEOTIDE SEQUENCE [LARGE SCALE GENOMIC DNA]</scope>
    <source>
        <strain evidence="10 11">T81</strain>
    </source>
</reference>
<evidence type="ECO:0000256" key="2">
    <source>
        <dbReference type="ARBA" id="ARBA00022448"/>
    </source>
</evidence>
<feature type="transmembrane region" description="Helical" evidence="8">
    <location>
        <begin position="435"/>
        <end position="455"/>
    </location>
</feature>
<dbReference type="GO" id="GO:0022857">
    <property type="term" value="F:transmembrane transporter activity"/>
    <property type="evidence" value="ECO:0007669"/>
    <property type="project" value="InterPro"/>
</dbReference>
<feature type="transmembrane region" description="Helical" evidence="8">
    <location>
        <begin position="62"/>
        <end position="80"/>
    </location>
</feature>
<comment type="subcellular location">
    <subcellularLocation>
        <location evidence="1">Cell membrane</location>
        <topology evidence="1">Multi-pass membrane protein</topology>
    </subcellularLocation>
</comment>
<dbReference type="InterPro" id="IPR044770">
    <property type="entry name" value="MFS_spinster-like"/>
</dbReference>
<dbReference type="SUPFAM" id="SSF103473">
    <property type="entry name" value="MFS general substrate transporter"/>
    <property type="match status" value="2"/>
</dbReference>
<dbReference type="PANTHER" id="PTHR23505">
    <property type="entry name" value="SPINSTER"/>
    <property type="match status" value="1"/>
</dbReference>
<keyword evidence="11" id="KW-1185">Reference proteome</keyword>
<organism evidence="10 11">
    <name type="scientific">Thermogemmatispora tikiterensis</name>
    <dbReference type="NCBI Taxonomy" id="1825093"/>
    <lineage>
        <taxon>Bacteria</taxon>
        <taxon>Bacillati</taxon>
        <taxon>Chloroflexota</taxon>
        <taxon>Ktedonobacteria</taxon>
        <taxon>Thermogemmatisporales</taxon>
        <taxon>Thermogemmatisporaceae</taxon>
        <taxon>Thermogemmatispora</taxon>
    </lineage>
</organism>
<evidence type="ECO:0000313" key="10">
    <source>
        <dbReference type="EMBL" id="RAQ96149.1"/>
    </source>
</evidence>
<protein>
    <recommendedName>
        <fullName evidence="9">Major facilitator superfamily (MFS) profile domain-containing protein</fullName>
    </recommendedName>
</protein>
<sequence>MKLFAPSVSADLGASRGRTSGYATYVFAIMFSINFLNYMDRYVFTGASPIIGQELGLGLDQLGYIASAFLIVYSLGTLPFGVWADRTRRKNVVALCVTIWSLATAFTALASNFIALFLSRMVLGVGEAGYYPAGTALLSDYYSRKKRAQIMSRWGAGTLIGLMVGFILGGFIAGLGKGSWRLAFLISGVPGLVLALLTWRLREPRRNEADEQEEMEEGQVGAHQELKEGRSSTDLVRAHLKSVISALVSLLGGFIVGGAVCGLVLKNWDVTLVFIAIGLVLVGVIALLAIGGLLLVRRWQARIVQTQETDAEIGEQEIKPLAEGALTAPSSPADEGQRLSFSWRQLRQDFTALTSLLRIRSLVVLTLVQIFAFYAQGASVTFLPVYLHQKDALGLTVGQAATLSGVVVVVAGIAGMIIGGYLADILNTFHPGARILVCGIGFLLCAPSFALAVTVHSTTAFMIFFFITAMLILLYNGPCTAAIQDTVPSALRASAVALTLLLAHLLGDAFAPSLIGVLAQHFDPTHGGHFAHDLAGQDLRLALLVTCVPMLVLAGLVGIFGARWMKSDVAAAQRADALAQVRRSGAAMA</sequence>
<dbReference type="Gene3D" id="1.20.1250.20">
    <property type="entry name" value="MFS general substrate transporter like domains"/>
    <property type="match status" value="2"/>
</dbReference>
<dbReference type="GO" id="GO:0005886">
    <property type="term" value="C:plasma membrane"/>
    <property type="evidence" value="ECO:0007669"/>
    <property type="project" value="UniProtKB-SubCell"/>
</dbReference>
<feature type="transmembrane region" description="Helical" evidence="8">
    <location>
        <begin position="461"/>
        <end position="483"/>
    </location>
</feature>
<dbReference type="InterPro" id="IPR020846">
    <property type="entry name" value="MFS_dom"/>
</dbReference>
<keyword evidence="6" id="KW-1015">Disulfide bond</keyword>
<keyword evidence="4 8" id="KW-1133">Transmembrane helix</keyword>
<feature type="transmembrane region" description="Helical" evidence="8">
    <location>
        <begin position="21"/>
        <end position="39"/>
    </location>
</feature>
<comment type="caution">
    <text evidence="10">The sequence shown here is derived from an EMBL/GenBank/DDBJ whole genome shotgun (WGS) entry which is preliminary data.</text>
</comment>
<evidence type="ECO:0000256" key="4">
    <source>
        <dbReference type="ARBA" id="ARBA00022989"/>
    </source>
</evidence>
<feature type="transmembrane region" description="Helical" evidence="8">
    <location>
        <begin position="399"/>
        <end position="423"/>
    </location>
</feature>
<feature type="domain" description="Major facilitator superfamily (MFS) profile" evidence="9">
    <location>
        <begin position="26"/>
        <end position="566"/>
    </location>
</feature>
<dbReference type="InterPro" id="IPR036259">
    <property type="entry name" value="MFS_trans_sf"/>
</dbReference>
<gene>
    <name evidence="10" type="ORF">A4R35_11440</name>
</gene>
<dbReference type="InterPro" id="IPR011701">
    <property type="entry name" value="MFS"/>
</dbReference>
<dbReference type="EMBL" id="MCIF01000002">
    <property type="protein sequence ID" value="RAQ96149.1"/>
    <property type="molecule type" value="Genomic_DNA"/>
</dbReference>
<evidence type="ECO:0000256" key="1">
    <source>
        <dbReference type="ARBA" id="ARBA00004651"/>
    </source>
</evidence>
<name>A0A328VGP8_9CHLR</name>
<feature type="transmembrane region" description="Helical" evidence="8">
    <location>
        <begin position="121"/>
        <end position="142"/>
    </location>
</feature>
<feature type="transmembrane region" description="Helical" evidence="8">
    <location>
        <begin position="539"/>
        <end position="560"/>
    </location>
</feature>
<evidence type="ECO:0000256" key="7">
    <source>
        <dbReference type="SAM" id="MobiDB-lite"/>
    </source>
</evidence>
<dbReference type="PROSITE" id="PS50850">
    <property type="entry name" value="MFS"/>
    <property type="match status" value="1"/>
</dbReference>
<feature type="transmembrane region" description="Helical" evidence="8">
    <location>
        <begin position="92"/>
        <end position="115"/>
    </location>
</feature>
<feature type="region of interest" description="Disordered" evidence="7">
    <location>
        <begin position="207"/>
        <end position="228"/>
    </location>
</feature>
<evidence type="ECO:0000256" key="6">
    <source>
        <dbReference type="ARBA" id="ARBA00023157"/>
    </source>
</evidence>
<dbReference type="PANTHER" id="PTHR23505:SF79">
    <property type="entry name" value="PROTEIN SPINSTER"/>
    <property type="match status" value="1"/>
</dbReference>